<evidence type="ECO:0000256" key="1">
    <source>
        <dbReference type="SAM" id="MobiDB-lite"/>
    </source>
</evidence>
<dbReference type="EMBL" id="JANIEX010000007">
    <property type="protein sequence ID" value="KAJ3576644.1"/>
    <property type="molecule type" value="Genomic_DNA"/>
</dbReference>
<organism evidence="4 5">
    <name type="scientific">Leucocoprinus birnbaumii</name>
    <dbReference type="NCBI Taxonomy" id="56174"/>
    <lineage>
        <taxon>Eukaryota</taxon>
        <taxon>Fungi</taxon>
        <taxon>Dikarya</taxon>
        <taxon>Basidiomycota</taxon>
        <taxon>Agaricomycotina</taxon>
        <taxon>Agaricomycetes</taxon>
        <taxon>Agaricomycetidae</taxon>
        <taxon>Agaricales</taxon>
        <taxon>Agaricineae</taxon>
        <taxon>Agaricaceae</taxon>
        <taxon>Leucocoprinus</taxon>
    </lineage>
</organism>
<feature type="region of interest" description="Disordered" evidence="1">
    <location>
        <begin position="15"/>
        <end position="35"/>
    </location>
</feature>
<sequence length="1091" mass="121052">MKRLFAKASKPFTVANKPLSEDPGGRGQTTTPASTLVHTPGLQAKYVVPPLPHPCPHAYLEILAGNDGLLLRPNIPELETTETPGSFIRIPWRKAVTIEEVESTGKDLDWSESSVIYGIVGILELYSCSYLLVITSRTDSGSLLDESYKVFGVKGVVAIPLLEDRAKSVVQMISSRNSALARPSLLPRSSTVAGGQEDAGALDSVPVPASPHVQFLSDPQVKLVTPIRDYFEAGDLRRPESPHSTSSTASTPSSEQYAATPVLKAVATRLSFWNRKTKGDINVPQSSEVTETEPIPMSETLDKVIQEARDKPTEVISTILATTAPPPATIEQKHNELEGKVIRECIREFTKGDMYFSYTFDLTRSLEHKQERLAKSHKEHELLAGLGALPSQDSDFVGPEPGTKVSAIAEPYPALPLWRRVDKQFWWNEWMSKHFIDAGLHSYILPIMQGYFQTASFVAPSELGEDGEECHVDYTIISRRSRDRAGLRYQRRGVDEEAHVANFVETETIMRVERDGKENIFSYIQIRGSIPLFWTQTGYGLKPPPVLASDRTHEQNLDAIGRHLKRTLSSYGPHTIVNLAEQGGKEGAITQAYREYVKELGLPNVHYQEYDFHKETKGMKYENISKLIDAMERVFETQGKVLAYSNLRKGLSLLSSHSRYFWICDNTVLSQQKGVFRVNCIDCLDRTNVVQSAFARHTMYRQLGALALLNSMSPKRPDIEFTFNDVWANNGDAISRAYAGTSALKGDFTRTGRRDLSGLLNDGVNSLARMYTSTFSDWFCQAVIDFALGNRTLSVFSEFLLKLQSSDPRDLIRLSKIRTEAIATSVARILPEGEGLLSGWTLFSPEELNTKLGLKFEEKVLLLTMKALYVVSYDYTLEKVKLYTRVPLGDIVGISRGAYILSPLEETSRDPEHNAGFVITWTNANQESRVSSYCVQNSINSHVDPSAAPTPRKASLASFPLQIQTWNASRKLPANLSRLLANPALASVGTGERMFAAFKALPVDPTRMRQGSGTTSGPYSETSEEIAGAATCREVIDRIVESISRACKDIGVSQAGFIADQDVVSLEEAQRTTTMYAKMEYGVKRLLWLGG</sequence>
<dbReference type="Pfam" id="PF12456">
    <property type="entry name" value="hSac2"/>
    <property type="match status" value="1"/>
</dbReference>
<evidence type="ECO:0000313" key="5">
    <source>
        <dbReference type="Proteomes" id="UP001213000"/>
    </source>
</evidence>
<dbReference type="Pfam" id="PF02383">
    <property type="entry name" value="Syja_N"/>
    <property type="match status" value="1"/>
</dbReference>
<dbReference type="GO" id="GO:0005783">
    <property type="term" value="C:endoplasmic reticulum"/>
    <property type="evidence" value="ECO:0007669"/>
    <property type="project" value="TreeGrafter"/>
</dbReference>
<dbReference type="PROSITE" id="PS51791">
    <property type="entry name" value="HSAC2"/>
    <property type="match status" value="1"/>
</dbReference>
<gene>
    <name evidence="4" type="ORF">NP233_g298</name>
</gene>
<feature type="compositionally biased region" description="Low complexity" evidence="1">
    <location>
        <begin position="242"/>
        <end position="254"/>
    </location>
</feature>
<dbReference type="InterPro" id="IPR034753">
    <property type="entry name" value="hSac2"/>
</dbReference>
<evidence type="ECO:0008006" key="6">
    <source>
        <dbReference type="Google" id="ProtNLM"/>
    </source>
</evidence>
<feature type="domain" description="SAC" evidence="2">
    <location>
        <begin position="350"/>
        <end position="740"/>
    </location>
</feature>
<dbReference type="PANTHER" id="PTHR45662:SF7">
    <property type="entry name" value="SACI DOMAIN PROTEIN (AFU_ORTHOLOGUE AFUA_1G15890)"/>
    <property type="match status" value="1"/>
</dbReference>
<dbReference type="Proteomes" id="UP001213000">
    <property type="component" value="Unassembled WGS sequence"/>
</dbReference>
<accession>A0AAD5W495</accession>
<reference evidence="4" key="1">
    <citation type="submission" date="2022-07" db="EMBL/GenBank/DDBJ databases">
        <title>Genome Sequence of Leucocoprinus birnbaumii.</title>
        <authorList>
            <person name="Buettner E."/>
        </authorList>
    </citation>
    <scope>NUCLEOTIDE SEQUENCE</scope>
    <source>
        <strain evidence="4">VT141</strain>
    </source>
</reference>
<dbReference type="InterPro" id="IPR022158">
    <property type="entry name" value="Inositol_phosphatase"/>
</dbReference>
<comment type="caution">
    <text evidence="4">The sequence shown here is derived from an EMBL/GenBank/DDBJ whole genome shotgun (WGS) entry which is preliminary data.</text>
</comment>
<protein>
    <recommendedName>
        <fullName evidence="6">SAC domain-containing protein</fullName>
    </recommendedName>
</protein>
<dbReference type="AlphaFoldDB" id="A0AAD5W495"/>
<evidence type="ECO:0000313" key="4">
    <source>
        <dbReference type="EMBL" id="KAJ3576644.1"/>
    </source>
</evidence>
<name>A0AAD5W495_9AGAR</name>
<dbReference type="PANTHER" id="PTHR45662">
    <property type="entry name" value="PHOSPHATIDYLINOSITIDE PHOSPHATASE SAC1"/>
    <property type="match status" value="1"/>
</dbReference>
<dbReference type="GO" id="GO:0046856">
    <property type="term" value="P:phosphatidylinositol dephosphorylation"/>
    <property type="evidence" value="ECO:0007669"/>
    <property type="project" value="TreeGrafter"/>
</dbReference>
<keyword evidence="5" id="KW-1185">Reference proteome</keyword>
<dbReference type="PROSITE" id="PS50275">
    <property type="entry name" value="SAC"/>
    <property type="match status" value="1"/>
</dbReference>
<feature type="region of interest" description="Disordered" evidence="1">
    <location>
        <begin position="233"/>
        <end position="257"/>
    </location>
</feature>
<evidence type="ECO:0000259" key="2">
    <source>
        <dbReference type="PROSITE" id="PS50275"/>
    </source>
</evidence>
<evidence type="ECO:0000259" key="3">
    <source>
        <dbReference type="PROSITE" id="PS51791"/>
    </source>
</evidence>
<dbReference type="GO" id="GO:0043812">
    <property type="term" value="F:phosphatidylinositol-4-phosphate phosphatase activity"/>
    <property type="evidence" value="ECO:0007669"/>
    <property type="project" value="TreeGrafter"/>
</dbReference>
<proteinExistence type="predicted"/>
<feature type="domain" description="HSac2" evidence="3">
    <location>
        <begin position="812"/>
        <end position="973"/>
    </location>
</feature>
<dbReference type="InterPro" id="IPR002013">
    <property type="entry name" value="SAC_dom"/>
</dbReference>